<sequence>MRRHIPKEYKEIVIHMSLNEGVSDRFICRYTGISQRAMKRLRKTYRETGEVVRMPLDAGRPRIIDSLDAMFLEGCIERQPDISLSELQDLLREV</sequence>
<dbReference type="AlphaFoldDB" id="A0A0C2TKA3"/>
<dbReference type="SUPFAM" id="SSF46689">
    <property type="entry name" value="Homeodomain-like"/>
    <property type="match status" value="1"/>
</dbReference>
<dbReference type="STRING" id="946122.A0A0C2TKA3"/>
<proteinExistence type="predicted"/>
<evidence type="ECO:0000313" key="2">
    <source>
        <dbReference type="Proteomes" id="UP000054549"/>
    </source>
</evidence>
<dbReference type="InParanoid" id="A0A0C2TKA3"/>
<gene>
    <name evidence="1" type="ORF">M378DRAFT_42894</name>
</gene>
<accession>A0A0C2TKA3</accession>
<evidence type="ECO:0000313" key="1">
    <source>
        <dbReference type="EMBL" id="KIL67439.1"/>
    </source>
</evidence>
<dbReference type="EMBL" id="KN818232">
    <property type="protein sequence ID" value="KIL67439.1"/>
    <property type="molecule type" value="Genomic_DNA"/>
</dbReference>
<reference evidence="1 2" key="1">
    <citation type="submission" date="2014-04" db="EMBL/GenBank/DDBJ databases">
        <title>Evolutionary Origins and Diversification of the Mycorrhizal Mutualists.</title>
        <authorList>
            <consortium name="DOE Joint Genome Institute"/>
            <consortium name="Mycorrhizal Genomics Consortium"/>
            <person name="Kohler A."/>
            <person name="Kuo A."/>
            <person name="Nagy L.G."/>
            <person name="Floudas D."/>
            <person name="Copeland A."/>
            <person name="Barry K.W."/>
            <person name="Cichocki N."/>
            <person name="Veneault-Fourrey C."/>
            <person name="LaButti K."/>
            <person name="Lindquist E.A."/>
            <person name="Lipzen A."/>
            <person name="Lundell T."/>
            <person name="Morin E."/>
            <person name="Murat C."/>
            <person name="Riley R."/>
            <person name="Ohm R."/>
            <person name="Sun H."/>
            <person name="Tunlid A."/>
            <person name="Henrissat B."/>
            <person name="Grigoriev I.V."/>
            <person name="Hibbett D.S."/>
            <person name="Martin F."/>
        </authorList>
    </citation>
    <scope>NUCLEOTIDE SEQUENCE [LARGE SCALE GENOMIC DNA]</scope>
    <source>
        <strain evidence="1 2">Koide BX008</strain>
    </source>
</reference>
<keyword evidence="2" id="KW-1185">Reference proteome</keyword>
<name>A0A0C2TKA3_AMAMK</name>
<dbReference type="Proteomes" id="UP000054549">
    <property type="component" value="Unassembled WGS sequence"/>
</dbReference>
<dbReference type="OrthoDB" id="2963563at2759"/>
<dbReference type="HOGENOM" id="CLU_056788_9_0_1"/>
<organism evidence="1 2">
    <name type="scientific">Amanita muscaria (strain Koide BX008)</name>
    <dbReference type="NCBI Taxonomy" id="946122"/>
    <lineage>
        <taxon>Eukaryota</taxon>
        <taxon>Fungi</taxon>
        <taxon>Dikarya</taxon>
        <taxon>Basidiomycota</taxon>
        <taxon>Agaricomycotina</taxon>
        <taxon>Agaricomycetes</taxon>
        <taxon>Agaricomycetidae</taxon>
        <taxon>Agaricales</taxon>
        <taxon>Pluteineae</taxon>
        <taxon>Amanitaceae</taxon>
        <taxon>Amanita</taxon>
    </lineage>
</organism>
<feature type="non-terminal residue" evidence="1">
    <location>
        <position position="94"/>
    </location>
</feature>
<dbReference type="InterPro" id="IPR009057">
    <property type="entry name" value="Homeodomain-like_sf"/>
</dbReference>
<protein>
    <submittedName>
        <fullName evidence="1">Uncharacterized protein</fullName>
    </submittedName>
</protein>